<comment type="similarity">
    <text evidence="2">Belongs to the major facilitator superfamily. Metabolite:H+ Symporter (MHS) family (TC 2.A.1.6) family.</text>
</comment>
<name>A0A918WZ50_9ACTN</name>
<dbReference type="PROSITE" id="PS50850">
    <property type="entry name" value="MFS"/>
    <property type="match status" value="1"/>
</dbReference>
<evidence type="ECO:0000256" key="1">
    <source>
        <dbReference type="ARBA" id="ARBA00004651"/>
    </source>
</evidence>
<dbReference type="Pfam" id="PF07690">
    <property type="entry name" value="MFS_1"/>
    <property type="match status" value="1"/>
</dbReference>
<comment type="subcellular location">
    <subcellularLocation>
        <location evidence="1">Cell membrane</location>
        <topology evidence="1">Multi-pass membrane protein</topology>
    </subcellularLocation>
</comment>
<keyword evidence="3" id="KW-0813">Transport</keyword>
<evidence type="ECO:0000256" key="8">
    <source>
        <dbReference type="ARBA" id="ARBA00023136"/>
    </source>
</evidence>
<evidence type="ECO:0000256" key="2">
    <source>
        <dbReference type="ARBA" id="ARBA00008240"/>
    </source>
</evidence>
<feature type="domain" description="Major facilitator superfamily (MFS) profile" evidence="12">
    <location>
        <begin position="17"/>
        <end position="428"/>
    </location>
</feature>
<dbReference type="InterPro" id="IPR005829">
    <property type="entry name" value="Sugar_transporter_CS"/>
</dbReference>
<evidence type="ECO:0000313" key="14">
    <source>
        <dbReference type="Proteomes" id="UP000638353"/>
    </source>
</evidence>
<gene>
    <name evidence="13" type="ORF">GCM10010334_37170</name>
</gene>
<protein>
    <recommendedName>
        <fullName evidence="10">Putative proline/betaine transporter</fullName>
    </recommendedName>
</protein>
<accession>A0A918WZ50</accession>
<dbReference type="PROSITE" id="PS00217">
    <property type="entry name" value="SUGAR_TRANSPORT_2"/>
    <property type="match status" value="1"/>
</dbReference>
<proteinExistence type="inferred from homology"/>
<evidence type="ECO:0000256" key="4">
    <source>
        <dbReference type="ARBA" id="ARBA00022475"/>
    </source>
</evidence>
<feature type="transmembrane region" description="Helical" evidence="11">
    <location>
        <begin position="401"/>
        <end position="421"/>
    </location>
</feature>
<evidence type="ECO:0000256" key="11">
    <source>
        <dbReference type="SAM" id="Phobius"/>
    </source>
</evidence>
<feature type="transmembrane region" description="Helical" evidence="11">
    <location>
        <begin position="280"/>
        <end position="301"/>
    </location>
</feature>
<dbReference type="CDD" id="cd17369">
    <property type="entry name" value="MFS_ShiA_like"/>
    <property type="match status" value="1"/>
</dbReference>
<feature type="transmembrane region" description="Helical" evidence="11">
    <location>
        <begin position="334"/>
        <end position="361"/>
    </location>
</feature>
<feature type="transmembrane region" description="Helical" evidence="11">
    <location>
        <begin position="166"/>
        <end position="184"/>
    </location>
</feature>
<reference evidence="13" key="2">
    <citation type="submission" date="2020-09" db="EMBL/GenBank/DDBJ databases">
        <authorList>
            <person name="Sun Q."/>
            <person name="Ohkuma M."/>
        </authorList>
    </citation>
    <scope>NUCLEOTIDE SEQUENCE</scope>
    <source>
        <strain evidence="13">JCM 4637</strain>
    </source>
</reference>
<keyword evidence="4" id="KW-1003">Cell membrane</keyword>
<dbReference type="GO" id="GO:0005886">
    <property type="term" value="C:plasma membrane"/>
    <property type="evidence" value="ECO:0007669"/>
    <property type="project" value="UniProtKB-SubCell"/>
</dbReference>
<organism evidence="13 14">
    <name type="scientific">Streptomyces finlayi</name>
    <dbReference type="NCBI Taxonomy" id="67296"/>
    <lineage>
        <taxon>Bacteria</taxon>
        <taxon>Bacillati</taxon>
        <taxon>Actinomycetota</taxon>
        <taxon>Actinomycetes</taxon>
        <taxon>Kitasatosporales</taxon>
        <taxon>Streptomycetaceae</taxon>
        <taxon>Streptomyces</taxon>
    </lineage>
</organism>
<feature type="transmembrane region" description="Helical" evidence="11">
    <location>
        <begin position="373"/>
        <end position="395"/>
    </location>
</feature>
<dbReference type="RefSeq" id="WP_229897967.1">
    <property type="nucleotide sequence ID" value="NZ_BMVC01000007.1"/>
</dbReference>
<evidence type="ECO:0000256" key="9">
    <source>
        <dbReference type="ARBA" id="ARBA00037295"/>
    </source>
</evidence>
<comment type="function">
    <text evidence="9">May be a proton symporter involved in the uptake of osmolytes such as proline and glycine betaine.</text>
</comment>
<dbReference type="InterPro" id="IPR020846">
    <property type="entry name" value="MFS_dom"/>
</dbReference>
<reference evidence="13" key="1">
    <citation type="journal article" date="2014" name="Int. J. Syst. Evol. Microbiol.">
        <title>Complete genome sequence of Corynebacterium casei LMG S-19264T (=DSM 44701T), isolated from a smear-ripened cheese.</title>
        <authorList>
            <consortium name="US DOE Joint Genome Institute (JGI-PGF)"/>
            <person name="Walter F."/>
            <person name="Albersmeier A."/>
            <person name="Kalinowski J."/>
            <person name="Ruckert C."/>
        </authorList>
    </citation>
    <scope>NUCLEOTIDE SEQUENCE</scope>
    <source>
        <strain evidence="13">JCM 4637</strain>
    </source>
</reference>
<dbReference type="GO" id="GO:0015293">
    <property type="term" value="F:symporter activity"/>
    <property type="evidence" value="ECO:0007669"/>
    <property type="project" value="UniProtKB-KW"/>
</dbReference>
<dbReference type="EMBL" id="BMVC01000007">
    <property type="protein sequence ID" value="GHC96722.1"/>
    <property type="molecule type" value="Genomic_DNA"/>
</dbReference>
<dbReference type="FunFam" id="1.20.1250.20:FF:000001">
    <property type="entry name" value="Dicarboxylate MFS transporter"/>
    <property type="match status" value="1"/>
</dbReference>
<dbReference type="InterPro" id="IPR011701">
    <property type="entry name" value="MFS"/>
</dbReference>
<evidence type="ECO:0000256" key="7">
    <source>
        <dbReference type="ARBA" id="ARBA00022989"/>
    </source>
</evidence>
<dbReference type="Proteomes" id="UP000638353">
    <property type="component" value="Unassembled WGS sequence"/>
</dbReference>
<evidence type="ECO:0000313" key="13">
    <source>
        <dbReference type="EMBL" id="GHC96722.1"/>
    </source>
</evidence>
<feature type="transmembrane region" description="Helical" evidence="11">
    <location>
        <begin position="308"/>
        <end position="328"/>
    </location>
</feature>
<evidence type="ECO:0000256" key="5">
    <source>
        <dbReference type="ARBA" id="ARBA00022692"/>
    </source>
</evidence>
<feature type="transmembrane region" description="Helical" evidence="11">
    <location>
        <begin position="243"/>
        <end position="268"/>
    </location>
</feature>
<dbReference type="Gene3D" id="1.20.1250.20">
    <property type="entry name" value="MFS general substrate transporter like domains"/>
    <property type="match status" value="1"/>
</dbReference>
<keyword evidence="7 11" id="KW-1133">Transmembrane helix</keyword>
<keyword evidence="5 11" id="KW-0812">Transmembrane</keyword>
<dbReference type="PANTHER" id="PTHR43045">
    <property type="entry name" value="SHIKIMATE TRANSPORTER"/>
    <property type="match status" value="1"/>
</dbReference>
<sequence length="455" mass="47935">MSTSTPTPPPRSRMAKVLAASVAGTTIEFYDFFLYGTAAALVFNKVFFPSSDPLTGILLALVTYAVGFLARPLGGILFGHFGDRYGRKPMLAFSLLLMGGATVCIGLIPSYASIGALAPVLLTLCRLVQGVALGGEWGGAVLLVAEYGSRERRGFWSSWPQAGGPLGNMLSTAVLALLGLGITNSEFVEWGWRIPFLLSAVLVILGLWLRRSVEESPLFVAAREAAPERAPLTTVLREHRRPVAIAALAALGEKATYYTFSIFLLSYLAEQVKAPKSVGLTAITIASAFQVVAMLAGGAFTDRFGRRVPSIVLACVIGVWAFVGLPFVDSGAPVTVTVVVTVGLVLHGLLCGAQAAFFAELFPSAVRYTGASLGYQLATVLGGSLAPIIGIALLGRYGSTTPVACFLLFTLLCTIGAFWWAGETHRRDLADPGGGVTAVRERVADRQGSPSEGVE</sequence>
<dbReference type="AlphaFoldDB" id="A0A918WZ50"/>
<evidence type="ECO:0000256" key="3">
    <source>
        <dbReference type="ARBA" id="ARBA00022448"/>
    </source>
</evidence>
<dbReference type="SUPFAM" id="SSF103473">
    <property type="entry name" value="MFS general substrate transporter"/>
    <property type="match status" value="1"/>
</dbReference>
<dbReference type="PANTHER" id="PTHR43045:SF1">
    <property type="entry name" value="SHIKIMATE TRANSPORTER"/>
    <property type="match status" value="1"/>
</dbReference>
<evidence type="ECO:0000256" key="10">
    <source>
        <dbReference type="ARBA" id="ARBA00039918"/>
    </source>
</evidence>
<dbReference type="InterPro" id="IPR036259">
    <property type="entry name" value="MFS_trans_sf"/>
</dbReference>
<feature type="transmembrane region" description="Helical" evidence="11">
    <location>
        <begin position="17"/>
        <end position="43"/>
    </location>
</feature>
<keyword evidence="8 11" id="KW-0472">Membrane</keyword>
<feature type="transmembrane region" description="Helical" evidence="11">
    <location>
        <begin position="190"/>
        <end position="209"/>
    </location>
</feature>
<feature type="transmembrane region" description="Helical" evidence="11">
    <location>
        <begin position="90"/>
        <end position="114"/>
    </location>
</feature>
<feature type="transmembrane region" description="Helical" evidence="11">
    <location>
        <begin position="55"/>
        <end position="78"/>
    </location>
</feature>
<keyword evidence="6" id="KW-0769">Symport</keyword>
<evidence type="ECO:0000256" key="6">
    <source>
        <dbReference type="ARBA" id="ARBA00022847"/>
    </source>
</evidence>
<comment type="caution">
    <text evidence="13">The sequence shown here is derived from an EMBL/GenBank/DDBJ whole genome shotgun (WGS) entry which is preliminary data.</text>
</comment>
<evidence type="ECO:0000259" key="12">
    <source>
        <dbReference type="PROSITE" id="PS50850"/>
    </source>
</evidence>